<feature type="region of interest" description="Disordered" evidence="7">
    <location>
        <begin position="339"/>
        <end position="386"/>
    </location>
</feature>
<sequence>MISEPRPSDGGLPSAGDRPVGDGAAAEDDLAATEEGGGGGSVGREEAVADVSGKRWEVALLERPPRDGGAEALYVYRNTFNLLPRTIGRLGRLKTLKFFANEVDVLPPEAEDLVELRRLQVKVSSPRISGIPFRKLKSLKELELCKVPLRLSAFSILSEISGLKCLTKLSICHFSIRYLPPEIASLKKLEELDLSFNKLKNLPDGISELSALRSLKVANNKLVDLPSGISSLRCLESLDLSNNRLISLTSLNLASMFTLQYLNLQFNRIHGSCQIPSWISCDFRGNGDVTKGERVHSLVKMGVDGLGAKQSIVKNPCNGHIGSCSCLYAEASSSSRIHTAQKMRKSWKRRDGPQQRARQERLNFSRNRKVDDSSDDVTSKMVEENDSIKVPDMESKHPNMQVTTDEGNSIECSLKSSFSSEAISSSVDDDVCVQDSAESEKISLKKSCQDDFSCTSSVSTCLNKDPDFEGELEDSGSSINHLSEAKEVSKNSCKATKFFLNSKRHPDMDNNPKPRKFRKPFDDCSNLSYKYSIESFCSVDDHLPDGFYDAGRDRPFMSIQDYEQSFSLGSREIILLDREEDEELDAIVYSAQLLLSSLSRPSLAEREDAAADNLLRASILALFVSDCFGGSERGDSLMRTRRAVYLCDRVDPPIPCELVRGYLDFMPHAWNAVLVRRGNTWVRMVVDACYPTNIREETDAEYFCRYIPLNRLHIPLEGDNSPIFGFSFPSLSICKEIETSSTRSIFHCKIGTVDTAVKVRNLDGRVASSDEMRNFEYGFLAEVRMLGALRKHRCIVDIYGHQLSCKWISSGDGNEEYRLLQSIIAVEYVKGGSVKGYLKKLLDDGEKHVPINLAFHVARDVSCALVELHSKLIIHRDIKSENVLIDCNSKRSDGYPVVKLTDFDQSIPLHSSSHTCCIAHHGVHPPNVCVGTPRWMAPEVLQAVHLKNRYGLEVDIWSYGCFLLELLTLQVPYQGLSDSEIYDHLQRKQGPQLTPELEAFSSLDEPITRLNLGISSDAAAVMLKLLIDLFHQCTRGNPADRPTAENIYNSLCSNYRRPSST</sequence>
<evidence type="ECO:0000256" key="1">
    <source>
        <dbReference type="ARBA" id="ARBA00004370"/>
    </source>
</evidence>
<dbReference type="PANTHER" id="PTHR24359">
    <property type="entry name" value="SERINE/THREONINE-PROTEIN KINASE SBK1"/>
    <property type="match status" value="1"/>
</dbReference>
<name>A0A6V7QQN9_ANACO</name>
<dbReference type="InterPro" id="IPR000719">
    <property type="entry name" value="Prot_kinase_dom"/>
</dbReference>
<evidence type="ECO:0000256" key="2">
    <source>
        <dbReference type="ARBA" id="ARBA00022614"/>
    </source>
</evidence>
<dbReference type="AlphaFoldDB" id="A0A6V7QQN9"/>
<keyword evidence="4" id="KW-0677">Repeat</keyword>
<reference evidence="9" key="1">
    <citation type="submission" date="2020-07" db="EMBL/GenBank/DDBJ databases">
        <authorList>
            <person name="Lin J."/>
        </authorList>
    </citation>
    <scope>NUCLEOTIDE SEQUENCE</scope>
</reference>
<dbReference type="GO" id="GO:0004674">
    <property type="term" value="F:protein serine/threonine kinase activity"/>
    <property type="evidence" value="ECO:0007669"/>
    <property type="project" value="TreeGrafter"/>
</dbReference>
<dbReference type="SMART" id="SM00369">
    <property type="entry name" value="LRR_TYP"/>
    <property type="match status" value="4"/>
</dbReference>
<dbReference type="Pfam" id="PF23598">
    <property type="entry name" value="LRR_14"/>
    <property type="match status" value="1"/>
</dbReference>
<dbReference type="SUPFAM" id="SSF52047">
    <property type="entry name" value="RNI-like"/>
    <property type="match status" value="1"/>
</dbReference>
<evidence type="ECO:0000313" key="9">
    <source>
        <dbReference type="EMBL" id="CAD1845463.1"/>
    </source>
</evidence>
<feature type="domain" description="Protein kinase" evidence="8">
    <location>
        <begin position="731"/>
        <end position="1056"/>
    </location>
</feature>
<evidence type="ECO:0000256" key="5">
    <source>
        <dbReference type="ARBA" id="ARBA00022989"/>
    </source>
</evidence>
<gene>
    <name evidence="9" type="ORF">CB5_LOCUS28674</name>
</gene>
<dbReference type="PROSITE" id="PS50011">
    <property type="entry name" value="PROTEIN_KINASE_DOM"/>
    <property type="match status" value="1"/>
</dbReference>
<dbReference type="Pfam" id="PF00069">
    <property type="entry name" value="Pkinase"/>
    <property type="match status" value="1"/>
</dbReference>
<accession>A0A6V7QQN9</accession>
<dbReference type="PANTHER" id="PTHR24359:SF1">
    <property type="entry name" value="INHIBITOR OF NUCLEAR FACTOR KAPPA-B KINASE EPSILON SUBUNIT HOMOLOG 1-RELATED"/>
    <property type="match status" value="1"/>
</dbReference>
<dbReference type="SMART" id="SM00220">
    <property type="entry name" value="S_TKc"/>
    <property type="match status" value="1"/>
</dbReference>
<dbReference type="EMBL" id="CAJEUB010000003">
    <property type="protein sequence ID" value="CAD1845463.1"/>
    <property type="molecule type" value="Genomic_DNA"/>
</dbReference>
<feature type="compositionally biased region" description="Basic residues" evidence="7">
    <location>
        <begin position="339"/>
        <end position="348"/>
    </location>
</feature>
<evidence type="ECO:0000256" key="6">
    <source>
        <dbReference type="ARBA" id="ARBA00023136"/>
    </source>
</evidence>
<dbReference type="GO" id="GO:0005524">
    <property type="term" value="F:ATP binding"/>
    <property type="evidence" value="ECO:0007669"/>
    <property type="project" value="InterPro"/>
</dbReference>
<dbReference type="PRINTS" id="PR00019">
    <property type="entry name" value="LEURICHRPT"/>
</dbReference>
<evidence type="ECO:0000256" key="4">
    <source>
        <dbReference type="ARBA" id="ARBA00022737"/>
    </source>
</evidence>
<keyword evidence="6" id="KW-0472">Membrane</keyword>
<dbReference type="InterPro" id="IPR011009">
    <property type="entry name" value="Kinase-like_dom_sf"/>
</dbReference>
<feature type="compositionally biased region" description="Basic and acidic residues" evidence="7">
    <location>
        <begin position="349"/>
        <end position="386"/>
    </location>
</feature>
<dbReference type="InterPro" id="IPR055414">
    <property type="entry name" value="LRR_R13L4/SHOC2-like"/>
</dbReference>
<dbReference type="PROSITE" id="PS51450">
    <property type="entry name" value="LRR"/>
    <property type="match status" value="2"/>
</dbReference>
<evidence type="ECO:0000256" key="7">
    <source>
        <dbReference type="SAM" id="MobiDB-lite"/>
    </source>
</evidence>
<dbReference type="InterPro" id="IPR001611">
    <property type="entry name" value="Leu-rich_rpt"/>
</dbReference>
<protein>
    <recommendedName>
        <fullName evidence="8">Protein kinase domain-containing protein</fullName>
    </recommendedName>
</protein>
<organism evidence="9">
    <name type="scientific">Ananas comosus var. bracteatus</name>
    <name type="common">red pineapple</name>
    <dbReference type="NCBI Taxonomy" id="296719"/>
    <lineage>
        <taxon>Eukaryota</taxon>
        <taxon>Viridiplantae</taxon>
        <taxon>Streptophyta</taxon>
        <taxon>Embryophyta</taxon>
        <taxon>Tracheophyta</taxon>
        <taxon>Spermatophyta</taxon>
        <taxon>Magnoliopsida</taxon>
        <taxon>Liliopsida</taxon>
        <taxon>Poales</taxon>
        <taxon>Bromeliaceae</taxon>
        <taxon>Bromelioideae</taxon>
        <taxon>Ananas</taxon>
    </lineage>
</organism>
<dbReference type="SMART" id="SM00365">
    <property type="entry name" value="LRR_SD22"/>
    <property type="match status" value="2"/>
</dbReference>
<comment type="subcellular location">
    <subcellularLocation>
        <location evidence="1">Membrane</location>
    </subcellularLocation>
</comment>
<dbReference type="Gene3D" id="1.10.510.10">
    <property type="entry name" value="Transferase(Phosphotransferase) domain 1"/>
    <property type="match status" value="1"/>
</dbReference>
<dbReference type="InterPro" id="IPR032675">
    <property type="entry name" value="LRR_dom_sf"/>
</dbReference>
<dbReference type="PROSITE" id="PS00108">
    <property type="entry name" value="PROTEIN_KINASE_ST"/>
    <property type="match status" value="1"/>
</dbReference>
<evidence type="ECO:0000256" key="3">
    <source>
        <dbReference type="ARBA" id="ARBA00022692"/>
    </source>
</evidence>
<proteinExistence type="predicted"/>
<keyword evidence="5" id="KW-1133">Transmembrane helix</keyword>
<dbReference type="SUPFAM" id="SSF56112">
    <property type="entry name" value="Protein kinase-like (PK-like)"/>
    <property type="match status" value="1"/>
</dbReference>
<dbReference type="Gene3D" id="3.80.10.10">
    <property type="entry name" value="Ribonuclease Inhibitor"/>
    <property type="match status" value="2"/>
</dbReference>
<keyword evidence="2" id="KW-0433">Leucine-rich repeat</keyword>
<dbReference type="GO" id="GO:0016020">
    <property type="term" value="C:membrane"/>
    <property type="evidence" value="ECO:0007669"/>
    <property type="project" value="UniProtKB-SubCell"/>
</dbReference>
<dbReference type="FunFam" id="1.10.510.10:FF:000988">
    <property type="entry name" value="Leucine-rich repeat protein kinase family protein"/>
    <property type="match status" value="1"/>
</dbReference>
<evidence type="ECO:0000259" key="8">
    <source>
        <dbReference type="PROSITE" id="PS50011"/>
    </source>
</evidence>
<keyword evidence="3" id="KW-0812">Transmembrane</keyword>
<dbReference type="SMART" id="SM00364">
    <property type="entry name" value="LRR_BAC"/>
    <property type="match status" value="3"/>
</dbReference>
<dbReference type="InterPro" id="IPR008271">
    <property type="entry name" value="Ser/Thr_kinase_AS"/>
</dbReference>
<dbReference type="InterPro" id="IPR003591">
    <property type="entry name" value="Leu-rich_rpt_typical-subtyp"/>
</dbReference>
<feature type="region of interest" description="Disordered" evidence="7">
    <location>
        <begin position="1"/>
        <end position="46"/>
    </location>
</feature>